<dbReference type="GO" id="GO:0005737">
    <property type="term" value="C:cytoplasm"/>
    <property type="evidence" value="ECO:0007669"/>
    <property type="project" value="TreeGrafter"/>
</dbReference>
<dbReference type="GO" id="GO:0044205">
    <property type="term" value="P:'de novo' UMP biosynthetic process"/>
    <property type="evidence" value="ECO:0007669"/>
    <property type="project" value="UniProtKB-UniPathway"/>
</dbReference>
<evidence type="ECO:0000259" key="9">
    <source>
        <dbReference type="Pfam" id="PF00156"/>
    </source>
</evidence>
<dbReference type="GO" id="GO:0006207">
    <property type="term" value="P:'de novo' pyrimidine nucleobase biosynthetic process"/>
    <property type="evidence" value="ECO:0007669"/>
    <property type="project" value="TreeGrafter"/>
</dbReference>
<gene>
    <name evidence="10" type="ORF">COEREDRAFT_80099</name>
</gene>
<evidence type="ECO:0000256" key="3">
    <source>
        <dbReference type="ARBA" id="ARBA00006340"/>
    </source>
</evidence>
<dbReference type="FunFam" id="3.40.50.2020:FF:000008">
    <property type="entry name" value="Orotate phosphoribosyltransferase"/>
    <property type="match status" value="1"/>
</dbReference>
<dbReference type="InterPro" id="IPR004467">
    <property type="entry name" value="Or_phspho_trans_dom"/>
</dbReference>
<dbReference type="EMBL" id="KZ303491">
    <property type="protein sequence ID" value="PIA18190.1"/>
    <property type="molecule type" value="Genomic_DNA"/>
</dbReference>
<evidence type="ECO:0000256" key="6">
    <source>
        <dbReference type="ARBA" id="ARBA00022676"/>
    </source>
</evidence>
<evidence type="ECO:0000256" key="8">
    <source>
        <dbReference type="ARBA" id="ARBA00022975"/>
    </source>
</evidence>
<dbReference type="InterPro" id="IPR023031">
    <property type="entry name" value="OPRT"/>
</dbReference>
<comment type="subunit">
    <text evidence="4">Homodimer.</text>
</comment>
<keyword evidence="11" id="KW-1185">Reference proteome</keyword>
<dbReference type="InterPro" id="IPR000836">
    <property type="entry name" value="PRTase_dom"/>
</dbReference>
<dbReference type="Pfam" id="PF00156">
    <property type="entry name" value="Pribosyltran"/>
    <property type="match status" value="1"/>
</dbReference>
<dbReference type="Proteomes" id="UP000242474">
    <property type="component" value="Unassembled WGS sequence"/>
</dbReference>
<comment type="similarity">
    <text evidence="3">Belongs to the purine/pyrimidine phosphoribosyltransferase family. PyrE subfamily.</text>
</comment>
<dbReference type="NCBIfam" id="TIGR00336">
    <property type="entry name" value="pyrE"/>
    <property type="match status" value="1"/>
</dbReference>
<dbReference type="UniPathway" id="UPA00070">
    <property type="reaction ID" value="UER00119"/>
</dbReference>
<organism evidence="10 11">
    <name type="scientific">Coemansia reversa (strain ATCC 12441 / NRRL 1564)</name>
    <dbReference type="NCBI Taxonomy" id="763665"/>
    <lineage>
        <taxon>Eukaryota</taxon>
        <taxon>Fungi</taxon>
        <taxon>Fungi incertae sedis</taxon>
        <taxon>Zoopagomycota</taxon>
        <taxon>Kickxellomycotina</taxon>
        <taxon>Kickxellomycetes</taxon>
        <taxon>Kickxellales</taxon>
        <taxon>Kickxellaceae</taxon>
        <taxon>Coemansia</taxon>
    </lineage>
</organism>
<comment type="pathway">
    <text evidence="2">Pyrimidine metabolism; UMP biosynthesis via de novo pathway; UMP from orotate: step 1/2.</text>
</comment>
<dbReference type="EC" id="2.4.2.10" evidence="5"/>
<dbReference type="CDD" id="cd06223">
    <property type="entry name" value="PRTases_typeI"/>
    <property type="match status" value="1"/>
</dbReference>
<dbReference type="SUPFAM" id="SSF53271">
    <property type="entry name" value="PRTase-like"/>
    <property type="match status" value="1"/>
</dbReference>
<dbReference type="Gene3D" id="3.40.50.2020">
    <property type="match status" value="1"/>
</dbReference>
<evidence type="ECO:0000313" key="10">
    <source>
        <dbReference type="EMBL" id="PIA18190.1"/>
    </source>
</evidence>
<keyword evidence="7 10" id="KW-0808">Transferase</keyword>
<dbReference type="PANTHER" id="PTHR46683:SF1">
    <property type="entry name" value="OROTATE PHOSPHORIBOSYLTRANSFERASE 1-RELATED"/>
    <property type="match status" value="1"/>
</dbReference>
<dbReference type="GO" id="GO:0004588">
    <property type="term" value="F:orotate phosphoribosyltransferase activity"/>
    <property type="evidence" value="ECO:0007669"/>
    <property type="project" value="UniProtKB-EC"/>
</dbReference>
<dbReference type="OrthoDB" id="5553476at2759"/>
<reference evidence="10 11" key="1">
    <citation type="journal article" date="2015" name="Genome Biol. Evol.">
        <title>Phylogenomic analyses indicate that early fungi evolved digesting cell walls of algal ancestors of land plants.</title>
        <authorList>
            <person name="Chang Y."/>
            <person name="Wang S."/>
            <person name="Sekimoto S."/>
            <person name="Aerts A.L."/>
            <person name="Choi C."/>
            <person name="Clum A."/>
            <person name="LaButti K.M."/>
            <person name="Lindquist E.A."/>
            <person name="Yee Ngan C."/>
            <person name="Ohm R.A."/>
            <person name="Salamov A.A."/>
            <person name="Grigoriev I.V."/>
            <person name="Spatafora J.W."/>
            <person name="Berbee M.L."/>
        </authorList>
    </citation>
    <scope>NUCLEOTIDE SEQUENCE [LARGE SCALE GENOMIC DNA]</scope>
    <source>
        <strain evidence="10 11">NRRL 1564</strain>
    </source>
</reference>
<name>A0A2G5BGQ5_COERN</name>
<sequence length="221" mass="23980">MVLAQYQRDFIEFAIANEVLTFGKFTLKSGRQSPYFFNAGKFNSGSALTKLGRYYAEAIVARKDLEYDVIFGPAYKGIPLAASTVIGLATGDAGLDVPYSFNRKEKKDHGEGGSIVGAELKGKVLVVDDVITAGTAIRESVSIIQEAGASLSGIVVAIDRQERGKENEFSAIQEIESEYGVPVIAVVTLASIVEYLREKGDEHAAMLDAMESYRIQYGAKY</sequence>
<dbReference type="InterPro" id="IPR029057">
    <property type="entry name" value="PRTase-like"/>
</dbReference>
<dbReference type="STRING" id="763665.A0A2G5BGQ5"/>
<evidence type="ECO:0000256" key="2">
    <source>
        <dbReference type="ARBA" id="ARBA00004889"/>
    </source>
</evidence>
<evidence type="ECO:0000313" key="11">
    <source>
        <dbReference type="Proteomes" id="UP000242474"/>
    </source>
</evidence>
<feature type="domain" description="Phosphoribosyltransferase" evidence="9">
    <location>
        <begin position="51"/>
        <end position="173"/>
    </location>
</feature>
<evidence type="ECO:0000256" key="1">
    <source>
        <dbReference type="ARBA" id="ARBA00003769"/>
    </source>
</evidence>
<proteinExistence type="inferred from homology"/>
<evidence type="ECO:0000256" key="5">
    <source>
        <dbReference type="ARBA" id="ARBA00011971"/>
    </source>
</evidence>
<keyword evidence="8" id="KW-0665">Pyrimidine biosynthesis</keyword>
<evidence type="ECO:0000256" key="7">
    <source>
        <dbReference type="ARBA" id="ARBA00022679"/>
    </source>
</evidence>
<dbReference type="GO" id="GO:0046132">
    <property type="term" value="P:pyrimidine ribonucleoside biosynthetic process"/>
    <property type="evidence" value="ECO:0007669"/>
    <property type="project" value="TreeGrafter"/>
</dbReference>
<dbReference type="HAMAP" id="MF_01208">
    <property type="entry name" value="PyrE"/>
    <property type="match status" value="1"/>
</dbReference>
<protein>
    <recommendedName>
        <fullName evidence="5">orotate phosphoribosyltransferase</fullName>
        <ecNumber evidence="5">2.4.2.10</ecNumber>
    </recommendedName>
</protein>
<dbReference type="AlphaFoldDB" id="A0A2G5BGQ5"/>
<dbReference type="PANTHER" id="PTHR46683">
    <property type="entry name" value="OROTATE PHOSPHORIBOSYLTRANSFERASE 1-RELATED"/>
    <property type="match status" value="1"/>
</dbReference>
<comment type="function">
    <text evidence="1">Catalyzes the transfer of a ribosyl phosphate group from 5-phosphoribose 1-diphosphate to orotate, leading to the formation of orotidine monophosphate (OMP).</text>
</comment>
<keyword evidence="6 10" id="KW-0328">Glycosyltransferase</keyword>
<evidence type="ECO:0000256" key="4">
    <source>
        <dbReference type="ARBA" id="ARBA00011738"/>
    </source>
</evidence>
<accession>A0A2G5BGQ5</accession>